<evidence type="ECO:0000256" key="1">
    <source>
        <dbReference type="SAM" id="MobiDB-lite"/>
    </source>
</evidence>
<dbReference type="EnsemblMetazoa" id="AMAM012941-RA">
    <property type="protein sequence ID" value="AMAM012941-PA"/>
    <property type="gene ID" value="AMAM012941"/>
</dbReference>
<name>A0A182ST97_9DIPT</name>
<dbReference type="Proteomes" id="UP000075901">
    <property type="component" value="Unassembled WGS sequence"/>
</dbReference>
<evidence type="ECO:0000313" key="2">
    <source>
        <dbReference type="EnsemblMetazoa" id="AMAM012941-PA"/>
    </source>
</evidence>
<feature type="region of interest" description="Disordered" evidence="1">
    <location>
        <begin position="20"/>
        <end position="41"/>
    </location>
</feature>
<proteinExistence type="predicted"/>
<dbReference type="VEuPathDB" id="VectorBase:AMAM012941"/>
<evidence type="ECO:0000313" key="3">
    <source>
        <dbReference type="Proteomes" id="UP000075901"/>
    </source>
</evidence>
<sequence>MMQTIGQRQPYNTSLLAMHHTAVANGDDNDDDGSRRRGQPVCPVQPDRARCAGSVCRVQVIVIRCRCIHGELDACGGLQVTNRYPAATHGMGPAIDEPSFADLFRKKKKCRPVQWCAW</sequence>
<reference evidence="3" key="1">
    <citation type="submission" date="2013-09" db="EMBL/GenBank/DDBJ databases">
        <title>The Genome Sequence of Anopheles maculatus species B.</title>
        <authorList>
            <consortium name="The Broad Institute Genomics Platform"/>
            <person name="Neafsey D.E."/>
            <person name="Besansky N."/>
            <person name="Howell P."/>
            <person name="Walton C."/>
            <person name="Young S.K."/>
            <person name="Zeng Q."/>
            <person name="Gargeya S."/>
            <person name="Fitzgerald M."/>
            <person name="Haas B."/>
            <person name="Abouelleil A."/>
            <person name="Allen A.W."/>
            <person name="Alvarado L."/>
            <person name="Arachchi H.M."/>
            <person name="Berlin A.M."/>
            <person name="Chapman S.B."/>
            <person name="Gainer-Dewar J."/>
            <person name="Goldberg J."/>
            <person name="Griggs A."/>
            <person name="Gujja S."/>
            <person name="Hansen M."/>
            <person name="Howarth C."/>
            <person name="Imamovic A."/>
            <person name="Ireland A."/>
            <person name="Larimer J."/>
            <person name="McCowan C."/>
            <person name="Murphy C."/>
            <person name="Pearson M."/>
            <person name="Poon T.W."/>
            <person name="Priest M."/>
            <person name="Roberts A."/>
            <person name="Saif S."/>
            <person name="Shea T."/>
            <person name="Sisk P."/>
            <person name="Sykes S."/>
            <person name="Wortman J."/>
            <person name="Nusbaum C."/>
            <person name="Birren B."/>
        </authorList>
    </citation>
    <scope>NUCLEOTIDE SEQUENCE [LARGE SCALE GENOMIC DNA]</scope>
    <source>
        <strain evidence="3">maculatus3</strain>
    </source>
</reference>
<accession>A0A182ST97</accession>
<organism evidence="2 3">
    <name type="scientific">Anopheles maculatus</name>
    <dbReference type="NCBI Taxonomy" id="74869"/>
    <lineage>
        <taxon>Eukaryota</taxon>
        <taxon>Metazoa</taxon>
        <taxon>Ecdysozoa</taxon>
        <taxon>Arthropoda</taxon>
        <taxon>Hexapoda</taxon>
        <taxon>Insecta</taxon>
        <taxon>Pterygota</taxon>
        <taxon>Neoptera</taxon>
        <taxon>Endopterygota</taxon>
        <taxon>Diptera</taxon>
        <taxon>Nematocera</taxon>
        <taxon>Culicoidea</taxon>
        <taxon>Culicidae</taxon>
        <taxon>Anophelinae</taxon>
        <taxon>Anopheles</taxon>
        <taxon>Anopheles maculatus group</taxon>
    </lineage>
</organism>
<keyword evidence="3" id="KW-1185">Reference proteome</keyword>
<reference evidence="2" key="2">
    <citation type="submission" date="2020-05" db="UniProtKB">
        <authorList>
            <consortium name="EnsemblMetazoa"/>
        </authorList>
    </citation>
    <scope>IDENTIFICATION</scope>
    <source>
        <strain evidence="2">maculatus3</strain>
    </source>
</reference>
<protein>
    <submittedName>
        <fullName evidence="2">Uncharacterized protein</fullName>
    </submittedName>
</protein>
<dbReference type="AlphaFoldDB" id="A0A182ST97"/>